<protein>
    <submittedName>
        <fullName evidence="6">Uncharacterized protein</fullName>
    </submittedName>
</protein>
<gene>
    <name evidence="6" type="ORF">H5410_020903</name>
</gene>
<dbReference type="OrthoDB" id="1303856at2759"/>
<dbReference type="AlphaFoldDB" id="A0A9J5ZFL4"/>
<comment type="similarity">
    <text evidence="1">Belongs to the IPP transferase family.</text>
</comment>
<keyword evidence="4" id="KW-0547">Nucleotide-binding</keyword>
<dbReference type="GO" id="GO:0009691">
    <property type="term" value="P:cytokinin biosynthetic process"/>
    <property type="evidence" value="ECO:0007669"/>
    <property type="project" value="UniProtKB-KW"/>
</dbReference>
<keyword evidence="5" id="KW-0067">ATP-binding</keyword>
<dbReference type="EMBL" id="JACXVP010000004">
    <property type="protein sequence ID" value="KAG5609622.1"/>
    <property type="molecule type" value="Genomic_DNA"/>
</dbReference>
<dbReference type="GO" id="GO:0005524">
    <property type="term" value="F:ATP binding"/>
    <property type="evidence" value="ECO:0007669"/>
    <property type="project" value="UniProtKB-KW"/>
</dbReference>
<keyword evidence="3" id="KW-0203">Cytokinin biosynthesis</keyword>
<accession>A0A9J5ZFL4</accession>
<dbReference type="InterPro" id="IPR039657">
    <property type="entry name" value="Dimethylallyltransferase"/>
</dbReference>
<proteinExistence type="inferred from homology"/>
<keyword evidence="7" id="KW-1185">Reference proteome</keyword>
<dbReference type="GO" id="GO:0006400">
    <property type="term" value="P:tRNA modification"/>
    <property type="evidence" value="ECO:0007669"/>
    <property type="project" value="TreeGrafter"/>
</dbReference>
<evidence type="ECO:0000313" key="6">
    <source>
        <dbReference type="EMBL" id="KAG5609622.1"/>
    </source>
</evidence>
<keyword evidence="2" id="KW-0808">Transferase</keyword>
<reference evidence="6 7" key="1">
    <citation type="submission" date="2020-09" db="EMBL/GenBank/DDBJ databases">
        <title>De no assembly of potato wild relative species, Solanum commersonii.</title>
        <authorList>
            <person name="Cho K."/>
        </authorList>
    </citation>
    <scope>NUCLEOTIDE SEQUENCE [LARGE SCALE GENOMIC DNA]</scope>
    <source>
        <strain evidence="6">LZ3.2</strain>
        <tissue evidence="6">Leaf</tissue>
    </source>
</reference>
<evidence type="ECO:0000256" key="2">
    <source>
        <dbReference type="ARBA" id="ARBA00022679"/>
    </source>
</evidence>
<evidence type="ECO:0000256" key="3">
    <source>
        <dbReference type="ARBA" id="ARBA00022712"/>
    </source>
</evidence>
<dbReference type="GO" id="GO:0005739">
    <property type="term" value="C:mitochondrion"/>
    <property type="evidence" value="ECO:0007669"/>
    <property type="project" value="TreeGrafter"/>
</dbReference>
<name>A0A9J5ZFL4_SOLCO</name>
<dbReference type="Proteomes" id="UP000824120">
    <property type="component" value="Chromosome 4"/>
</dbReference>
<evidence type="ECO:0000256" key="4">
    <source>
        <dbReference type="ARBA" id="ARBA00022741"/>
    </source>
</evidence>
<dbReference type="InterPro" id="IPR027417">
    <property type="entry name" value="P-loop_NTPase"/>
</dbReference>
<organism evidence="6 7">
    <name type="scientific">Solanum commersonii</name>
    <name type="common">Commerson's wild potato</name>
    <name type="synonym">Commerson's nightshade</name>
    <dbReference type="NCBI Taxonomy" id="4109"/>
    <lineage>
        <taxon>Eukaryota</taxon>
        <taxon>Viridiplantae</taxon>
        <taxon>Streptophyta</taxon>
        <taxon>Embryophyta</taxon>
        <taxon>Tracheophyta</taxon>
        <taxon>Spermatophyta</taxon>
        <taxon>Magnoliopsida</taxon>
        <taxon>eudicotyledons</taxon>
        <taxon>Gunneridae</taxon>
        <taxon>Pentapetalae</taxon>
        <taxon>asterids</taxon>
        <taxon>lamiids</taxon>
        <taxon>Solanales</taxon>
        <taxon>Solanaceae</taxon>
        <taxon>Solanoideae</taxon>
        <taxon>Solaneae</taxon>
        <taxon>Solanum</taxon>
    </lineage>
</organism>
<dbReference type="PANTHER" id="PTHR11088:SF73">
    <property type="entry name" value="PHOSPHORIBULOKINASE_URIDINE KINASE DOMAIN-CONTAINING PROTEIN"/>
    <property type="match status" value="1"/>
</dbReference>
<evidence type="ECO:0000313" key="7">
    <source>
        <dbReference type="Proteomes" id="UP000824120"/>
    </source>
</evidence>
<evidence type="ECO:0000256" key="1">
    <source>
        <dbReference type="ARBA" id="ARBA00005842"/>
    </source>
</evidence>
<comment type="caution">
    <text evidence="6">The sequence shown here is derived from an EMBL/GenBank/DDBJ whole genome shotgun (WGS) entry which is preliminary data.</text>
</comment>
<dbReference type="Gene3D" id="3.40.50.300">
    <property type="entry name" value="P-loop containing nucleotide triphosphate hydrolases"/>
    <property type="match status" value="1"/>
</dbReference>
<evidence type="ECO:0000256" key="5">
    <source>
        <dbReference type="ARBA" id="ARBA00022840"/>
    </source>
</evidence>
<sequence>MNTFINNNKFNKKKMVFIMGAAGMGKSPLSVNLTTHFWMRNNQLGQNASEKLSKILTSRLKIFTQRVPIIVGGSNSYIEKLVEDPMFMCKYKYDT</sequence>
<dbReference type="GO" id="GO:0052381">
    <property type="term" value="F:tRNA dimethylallyltransferase activity"/>
    <property type="evidence" value="ECO:0007669"/>
    <property type="project" value="TreeGrafter"/>
</dbReference>
<dbReference type="PANTHER" id="PTHR11088">
    <property type="entry name" value="TRNA DIMETHYLALLYLTRANSFERASE"/>
    <property type="match status" value="1"/>
</dbReference>